<keyword evidence="2" id="KW-0449">Lipoprotein</keyword>
<dbReference type="AlphaFoldDB" id="A0AAV4DZ20"/>
<evidence type="ECO:0000313" key="3">
    <source>
        <dbReference type="Proteomes" id="UP000735302"/>
    </source>
</evidence>
<dbReference type="Pfam" id="PF00057">
    <property type="entry name" value="Ldl_recept_a"/>
    <property type="match status" value="1"/>
</dbReference>
<sequence length="367" mass="41318">MLNDSVLNCQGPEGPLDETLGALESINCSQTGEMTFINYWAPKCVLVRDNFGELIGCRDFQHLAGCSDFSCPMNFVKCPESFCIPLSYVGDGKQDCDYGEDEGEHVIMNINNFFICDFRSKQRVSLSAICDGKKDCALGQDELECGIHCSPGFICLPGAIMVYNIREILTPQLLSFTDTQTRYLDLSTVRVPEFFHIYPRGRLHYLFYLKLSRCDINTVSINFRKYASLSKNYNSKTDQRSRYLNFEGTKISDISQDVFSNVKALRELLSPTYKLCCPVVLDTHIQSLYTCHFSDDSIHSCDDLIEEAGLRALLWIVCSATLMEAQPRMFDSCENDGGRSGDNMGMWSCGRVTAFDAVRPGLGHLFQ</sequence>
<keyword evidence="2" id="KW-0675">Receptor</keyword>
<dbReference type="EMBL" id="BLXT01008465">
    <property type="protein sequence ID" value="GFO49309.1"/>
    <property type="molecule type" value="Genomic_DNA"/>
</dbReference>
<accession>A0AAV4DZ20</accession>
<dbReference type="SMART" id="SM00192">
    <property type="entry name" value="LDLa"/>
    <property type="match status" value="2"/>
</dbReference>
<dbReference type="InterPro" id="IPR036055">
    <property type="entry name" value="LDL_receptor-like_sf"/>
</dbReference>
<evidence type="ECO:0000313" key="2">
    <source>
        <dbReference type="EMBL" id="GFO49309.1"/>
    </source>
</evidence>
<protein>
    <submittedName>
        <fullName evidence="2">Low-density lipoprotein receptor</fullName>
    </submittedName>
</protein>
<dbReference type="InterPro" id="IPR002172">
    <property type="entry name" value="LDrepeatLR_classA_rpt"/>
</dbReference>
<dbReference type="CDD" id="cd00112">
    <property type="entry name" value="LDLa"/>
    <property type="match status" value="1"/>
</dbReference>
<gene>
    <name evidence="2" type="ORF">PoB_007581400</name>
</gene>
<comment type="caution">
    <text evidence="2">The sequence shown here is derived from an EMBL/GenBank/DDBJ whole genome shotgun (WGS) entry which is preliminary data.</text>
</comment>
<evidence type="ECO:0000256" key="1">
    <source>
        <dbReference type="ARBA" id="ARBA00023157"/>
    </source>
</evidence>
<name>A0AAV4DZ20_9GAST</name>
<keyword evidence="1" id="KW-1015">Disulfide bond</keyword>
<dbReference type="Gene3D" id="3.80.10.10">
    <property type="entry name" value="Ribonuclease Inhibitor"/>
    <property type="match status" value="1"/>
</dbReference>
<dbReference type="SUPFAM" id="SSF57424">
    <property type="entry name" value="LDL receptor-like module"/>
    <property type="match status" value="2"/>
</dbReference>
<dbReference type="SUPFAM" id="SSF52058">
    <property type="entry name" value="L domain-like"/>
    <property type="match status" value="1"/>
</dbReference>
<dbReference type="InterPro" id="IPR032675">
    <property type="entry name" value="LRR_dom_sf"/>
</dbReference>
<keyword evidence="3" id="KW-1185">Reference proteome</keyword>
<dbReference type="PRINTS" id="PR00261">
    <property type="entry name" value="LDLRECEPTOR"/>
</dbReference>
<organism evidence="2 3">
    <name type="scientific">Plakobranchus ocellatus</name>
    <dbReference type="NCBI Taxonomy" id="259542"/>
    <lineage>
        <taxon>Eukaryota</taxon>
        <taxon>Metazoa</taxon>
        <taxon>Spiralia</taxon>
        <taxon>Lophotrochozoa</taxon>
        <taxon>Mollusca</taxon>
        <taxon>Gastropoda</taxon>
        <taxon>Heterobranchia</taxon>
        <taxon>Euthyneura</taxon>
        <taxon>Panpulmonata</taxon>
        <taxon>Sacoglossa</taxon>
        <taxon>Placobranchoidea</taxon>
        <taxon>Plakobranchidae</taxon>
        <taxon>Plakobranchus</taxon>
    </lineage>
</organism>
<dbReference type="Proteomes" id="UP000735302">
    <property type="component" value="Unassembled WGS sequence"/>
</dbReference>
<dbReference type="Gene3D" id="4.10.400.10">
    <property type="entry name" value="Low-density Lipoprotein Receptor"/>
    <property type="match status" value="2"/>
</dbReference>
<reference evidence="2 3" key="1">
    <citation type="journal article" date="2021" name="Elife">
        <title>Chloroplast acquisition without the gene transfer in kleptoplastic sea slugs, Plakobranchus ocellatus.</title>
        <authorList>
            <person name="Maeda T."/>
            <person name="Takahashi S."/>
            <person name="Yoshida T."/>
            <person name="Shimamura S."/>
            <person name="Takaki Y."/>
            <person name="Nagai Y."/>
            <person name="Toyoda A."/>
            <person name="Suzuki Y."/>
            <person name="Arimoto A."/>
            <person name="Ishii H."/>
            <person name="Satoh N."/>
            <person name="Nishiyama T."/>
            <person name="Hasebe M."/>
            <person name="Maruyama T."/>
            <person name="Minagawa J."/>
            <person name="Obokata J."/>
            <person name="Shigenobu S."/>
        </authorList>
    </citation>
    <scope>NUCLEOTIDE SEQUENCE [LARGE SCALE GENOMIC DNA]</scope>
</reference>
<proteinExistence type="predicted"/>